<organism evidence="10 11">
    <name type="scientific">Bagarius yarrelli</name>
    <name type="common">Goonch</name>
    <name type="synonym">Bagrus yarrelli</name>
    <dbReference type="NCBI Taxonomy" id="175774"/>
    <lineage>
        <taxon>Eukaryota</taxon>
        <taxon>Metazoa</taxon>
        <taxon>Chordata</taxon>
        <taxon>Craniata</taxon>
        <taxon>Vertebrata</taxon>
        <taxon>Euteleostomi</taxon>
        <taxon>Actinopterygii</taxon>
        <taxon>Neopterygii</taxon>
        <taxon>Teleostei</taxon>
        <taxon>Ostariophysi</taxon>
        <taxon>Siluriformes</taxon>
        <taxon>Sisoridae</taxon>
        <taxon>Sisorinae</taxon>
        <taxon>Bagarius</taxon>
    </lineage>
</organism>
<dbReference type="PANTHER" id="PTHR19433:SF111">
    <property type="entry name" value="T CELL RECEPTOR ALPHA VARIABLE 4"/>
    <property type="match status" value="1"/>
</dbReference>
<proteinExistence type="predicted"/>
<evidence type="ECO:0000313" key="11">
    <source>
        <dbReference type="Proteomes" id="UP000319801"/>
    </source>
</evidence>
<evidence type="ECO:0000256" key="8">
    <source>
        <dbReference type="SAM" id="Phobius"/>
    </source>
</evidence>
<dbReference type="GO" id="GO:0009617">
    <property type="term" value="P:response to bacterium"/>
    <property type="evidence" value="ECO:0007669"/>
    <property type="project" value="TreeGrafter"/>
</dbReference>
<keyword evidence="6" id="KW-1015">Disulfide bond</keyword>
<keyword evidence="8" id="KW-0812">Transmembrane</keyword>
<keyword evidence="5 8" id="KW-0472">Membrane</keyword>
<keyword evidence="2" id="KW-1003">Cell membrane</keyword>
<dbReference type="InterPro" id="IPR007110">
    <property type="entry name" value="Ig-like_dom"/>
</dbReference>
<keyword evidence="11" id="KW-1185">Reference proteome</keyword>
<evidence type="ECO:0000256" key="6">
    <source>
        <dbReference type="ARBA" id="ARBA00023157"/>
    </source>
</evidence>
<evidence type="ECO:0000256" key="2">
    <source>
        <dbReference type="ARBA" id="ARBA00022475"/>
    </source>
</evidence>
<keyword evidence="4" id="KW-0391">Immunity</keyword>
<dbReference type="InterPro" id="IPR036179">
    <property type="entry name" value="Ig-like_dom_sf"/>
</dbReference>
<accession>A0A556TM82</accession>
<evidence type="ECO:0000256" key="4">
    <source>
        <dbReference type="ARBA" id="ARBA00022859"/>
    </source>
</evidence>
<sequence length="310" mass="34108">MLHFLSSTLKPQSQTGGFHLSFYRNSRRNVGSRFNRCPALGSPSHGSQCASEGNNTFLFCLNDGKVTWEKGVDGGRLALLTAGNGAGVIEHKHDRRYGVLSDLSLLIKNLSLSDSGLYYCNSTPVVYLNVTPSHTLKRRNTDHQYETIDDIQTAGPEAVVCEGGTVYLRCGLPKQRWAFKHDSESRREFISTRYKNGTVLKERPDPHSRFTHTSDHLQIQNLQQLDSGTYYCSGKDIAVLSVTSVVLVVVVALCVLAVVTVVLLSVIVCLRFSGRKKLTASKPEESVLSLQTTHSHDADVVTLQSAGQLL</sequence>
<dbReference type="EMBL" id="VCAZ01000005">
    <property type="protein sequence ID" value="TSK20281.1"/>
    <property type="molecule type" value="Genomic_DNA"/>
</dbReference>
<keyword evidence="8" id="KW-1133">Transmembrane helix</keyword>
<dbReference type="GO" id="GO:0002376">
    <property type="term" value="P:immune system process"/>
    <property type="evidence" value="ECO:0007669"/>
    <property type="project" value="UniProtKB-KW"/>
</dbReference>
<evidence type="ECO:0000256" key="7">
    <source>
        <dbReference type="ARBA" id="ARBA00023180"/>
    </source>
</evidence>
<feature type="transmembrane region" description="Helical" evidence="8">
    <location>
        <begin position="237"/>
        <end position="270"/>
    </location>
</feature>
<evidence type="ECO:0000256" key="1">
    <source>
        <dbReference type="ARBA" id="ARBA00004236"/>
    </source>
</evidence>
<evidence type="ECO:0000313" key="10">
    <source>
        <dbReference type="EMBL" id="TSK20281.1"/>
    </source>
</evidence>
<dbReference type="SMART" id="SM00409">
    <property type="entry name" value="IG"/>
    <property type="match status" value="2"/>
</dbReference>
<dbReference type="GO" id="GO:0005886">
    <property type="term" value="C:plasma membrane"/>
    <property type="evidence" value="ECO:0007669"/>
    <property type="project" value="UniProtKB-SubCell"/>
</dbReference>
<dbReference type="InterPro" id="IPR013106">
    <property type="entry name" value="Ig_V-set"/>
</dbReference>
<dbReference type="CDD" id="cd00096">
    <property type="entry name" value="Ig"/>
    <property type="match status" value="2"/>
</dbReference>
<comment type="subcellular location">
    <subcellularLocation>
        <location evidence="1">Cell membrane</location>
    </subcellularLocation>
</comment>
<dbReference type="Proteomes" id="UP000319801">
    <property type="component" value="Unassembled WGS sequence"/>
</dbReference>
<dbReference type="InterPro" id="IPR013783">
    <property type="entry name" value="Ig-like_fold"/>
</dbReference>
<protein>
    <recommendedName>
        <fullName evidence="9">Ig-like domain-containing protein</fullName>
    </recommendedName>
</protein>
<dbReference type="AlphaFoldDB" id="A0A556TM82"/>
<dbReference type="PANTHER" id="PTHR19433">
    <property type="entry name" value="T-CELL RECEPTOR ALPHA CHAIN V REGION-RELATED"/>
    <property type="match status" value="1"/>
</dbReference>
<name>A0A556TM82_BAGYA</name>
<feature type="domain" description="Ig-like" evidence="9">
    <location>
        <begin position="49"/>
        <end position="131"/>
    </location>
</feature>
<dbReference type="SUPFAM" id="SSF48726">
    <property type="entry name" value="Immunoglobulin"/>
    <property type="match status" value="2"/>
</dbReference>
<dbReference type="InterPro" id="IPR003599">
    <property type="entry name" value="Ig_sub"/>
</dbReference>
<evidence type="ECO:0000256" key="3">
    <source>
        <dbReference type="ARBA" id="ARBA00022729"/>
    </source>
</evidence>
<gene>
    <name evidence="10" type="ORF">Baya_1829</name>
</gene>
<reference evidence="10 11" key="1">
    <citation type="journal article" date="2019" name="Genome Biol. Evol.">
        <title>Whole-Genome Sequencing of the Giant Devil Catfish, Bagarius yarrelli.</title>
        <authorList>
            <person name="Jiang W."/>
            <person name="Lv Y."/>
            <person name="Cheng L."/>
            <person name="Yang K."/>
            <person name="Chao B."/>
            <person name="Wang X."/>
            <person name="Li Y."/>
            <person name="Pan X."/>
            <person name="You X."/>
            <person name="Zhang Y."/>
            <person name="Yang J."/>
            <person name="Li J."/>
            <person name="Zhang X."/>
            <person name="Liu S."/>
            <person name="Sun C."/>
            <person name="Yang J."/>
            <person name="Shi Q."/>
        </authorList>
    </citation>
    <scope>NUCLEOTIDE SEQUENCE [LARGE SCALE GENOMIC DNA]</scope>
    <source>
        <strain evidence="10">JWS20170419001</strain>
        <tissue evidence="10">Muscle</tissue>
    </source>
</reference>
<dbReference type="Pfam" id="PF07686">
    <property type="entry name" value="V-set"/>
    <property type="match status" value="2"/>
</dbReference>
<evidence type="ECO:0000259" key="9">
    <source>
        <dbReference type="PROSITE" id="PS50835"/>
    </source>
</evidence>
<dbReference type="Gene3D" id="2.60.40.10">
    <property type="entry name" value="Immunoglobulins"/>
    <property type="match status" value="2"/>
</dbReference>
<dbReference type="OrthoDB" id="8777224at2759"/>
<dbReference type="PROSITE" id="PS50835">
    <property type="entry name" value="IG_LIKE"/>
    <property type="match status" value="1"/>
</dbReference>
<keyword evidence="3" id="KW-0732">Signal</keyword>
<keyword evidence="7" id="KW-0325">Glycoprotein</keyword>
<comment type="caution">
    <text evidence="10">The sequence shown here is derived from an EMBL/GenBank/DDBJ whole genome shotgun (WGS) entry which is preliminary data.</text>
</comment>
<dbReference type="InterPro" id="IPR052051">
    <property type="entry name" value="TCR_complex_component"/>
</dbReference>
<evidence type="ECO:0000256" key="5">
    <source>
        <dbReference type="ARBA" id="ARBA00023136"/>
    </source>
</evidence>